<evidence type="ECO:0000256" key="2">
    <source>
        <dbReference type="SAM" id="Phobius"/>
    </source>
</evidence>
<dbReference type="Proteomes" id="UP000606786">
    <property type="component" value="Unassembled WGS sequence"/>
</dbReference>
<comment type="caution">
    <text evidence="3">The sequence shown here is derived from an EMBL/GenBank/DDBJ whole genome shotgun (WGS) entry which is preliminary data.</text>
</comment>
<evidence type="ECO:0000313" key="3">
    <source>
        <dbReference type="EMBL" id="CAD6998231.1"/>
    </source>
</evidence>
<name>A0A811UHH9_CERCA</name>
<dbReference type="EMBL" id="CAJHJT010000012">
    <property type="protein sequence ID" value="CAD6998231.1"/>
    <property type="molecule type" value="Genomic_DNA"/>
</dbReference>
<evidence type="ECO:0000256" key="1">
    <source>
        <dbReference type="SAM" id="MobiDB-lite"/>
    </source>
</evidence>
<reference evidence="3" key="1">
    <citation type="submission" date="2020-11" db="EMBL/GenBank/DDBJ databases">
        <authorList>
            <person name="Whitehead M."/>
        </authorList>
    </citation>
    <scope>NUCLEOTIDE SEQUENCE</scope>
    <source>
        <strain evidence="3">EGII</strain>
    </source>
</reference>
<evidence type="ECO:0000313" key="4">
    <source>
        <dbReference type="Proteomes" id="UP000606786"/>
    </source>
</evidence>
<accession>A0A811UHH9</accession>
<proteinExistence type="predicted"/>
<sequence length="328" mass="37508">MPNCGCWRNVRWRLPAPRPPCASTSLWRARRRQQSLGTAQQTRRKQLFRGFGEKQLRHGDSHADCGGSEAKASAIDKWKWSKRRRRCCVIGDDCAKRTRVASKWLRQQRQRQQQQRKQHQQQQQLINGGDNCLSDEQTAIHNEPTTNNSKSTQAHRHTSVRAAQTSREVENLTSRRAEKFIFSTLEAADVKQTREQRERLPPESTLGNFYLPIQGKFKPSRLRHALERDEPTTSVGLRNFGTALKNDALPIGIFSLHSNLLTFCIEREMQLERDKAMGDKLLLSLLLQLHTTAQCIFKNVVSSWLALALLKAVGNIGCLFYALTLQPS</sequence>
<protein>
    <submittedName>
        <fullName evidence="3">(Mediterranean fruit fly) hypothetical protein</fullName>
    </submittedName>
</protein>
<dbReference type="AlphaFoldDB" id="A0A811UHH9"/>
<feature type="transmembrane region" description="Helical" evidence="2">
    <location>
        <begin position="304"/>
        <end position="323"/>
    </location>
</feature>
<feature type="compositionally biased region" description="Basic residues" evidence="1">
    <location>
        <begin position="106"/>
        <end position="119"/>
    </location>
</feature>
<keyword evidence="4" id="KW-1185">Reference proteome</keyword>
<gene>
    <name evidence="3" type="ORF">CCAP1982_LOCUS6842</name>
</gene>
<keyword evidence="2" id="KW-0472">Membrane</keyword>
<keyword evidence="2" id="KW-1133">Transmembrane helix</keyword>
<feature type="compositionally biased region" description="Polar residues" evidence="1">
    <location>
        <begin position="134"/>
        <end position="152"/>
    </location>
</feature>
<keyword evidence="2" id="KW-0812">Transmembrane</keyword>
<organism evidence="3 4">
    <name type="scientific">Ceratitis capitata</name>
    <name type="common">Mediterranean fruit fly</name>
    <name type="synonym">Tephritis capitata</name>
    <dbReference type="NCBI Taxonomy" id="7213"/>
    <lineage>
        <taxon>Eukaryota</taxon>
        <taxon>Metazoa</taxon>
        <taxon>Ecdysozoa</taxon>
        <taxon>Arthropoda</taxon>
        <taxon>Hexapoda</taxon>
        <taxon>Insecta</taxon>
        <taxon>Pterygota</taxon>
        <taxon>Neoptera</taxon>
        <taxon>Endopterygota</taxon>
        <taxon>Diptera</taxon>
        <taxon>Brachycera</taxon>
        <taxon>Muscomorpha</taxon>
        <taxon>Tephritoidea</taxon>
        <taxon>Tephritidae</taxon>
        <taxon>Ceratitis</taxon>
        <taxon>Ceratitis</taxon>
    </lineage>
</organism>
<feature type="region of interest" description="Disordered" evidence="1">
    <location>
        <begin position="105"/>
        <end position="169"/>
    </location>
</feature>